<keyword evidence="4 5" id="KW-0663">Pyridoxal phosphate</keyword>
<reference evidence="7" key="1">
    <citation type="submission" date="2021-04" db="EMBL/GenBank/DDBJ databases">
        <title>Genome based classification of Actinospica acidithermotolerans sp. nov., an actinobacterium isolated from an Indonesian hot spring.</title>
        <authorList>
            <person name="Kusuma A.B."/>
            <person name="Putra K.E."/>
            <person name="Nafisah S."/>
            <person name="Loh J."/>
            <person name="Nouioui I."/>
            <person name="Goodfellow M."/>
        </authorList>
    </citation>
    <scope>NUCLEOTIDE SEQUENCE</scope>
    <source>
        <strain evidence="7">CSCA 57</strain>
    </source>
</reference>
<evidence type="ECO:0000256" key="3">
    <source>
        <dbReference type="ARBA" id="ARBA00022679"/>
    </source>
</evidence>
<evidence type="ECO:0000313" key="7">
    <source>
        <dbReference type="EMBL" id="MBR7835376.1"/>
    </source>
</evidence>
<dbReference type="InterPro" id="IPR005814">
    <property type="entry name" value="Aminotrans_3"/>
</dbReference>
<protein>
    <recommendedName>
        <fullName evidence="5">Acetylornithine aminotransferase</fullName>
        <shortName evidence="5">ACOAT</shortName>
        <ecNumber evidence="5">2.6.1.11</ecNumber>
    </recommendedName>
</protein>
<dbReference type="InterPro" id="IPR049704">
    <property type="entry name" value="Aminotrans_3_PPA_site"/>
</dbReference>
<dbReference type="HAMAP" id="MF_01107">
    <property type="entry name" value="ArgD_aminotrans_3"/>
    <property type="match status" value="1"/>
</dbReference>
<feature type="binding site" evidence="5">
    <location>
        <position position="339"/>
    </location>
    <ligand>
        <name>pyridoxal 5'-phosphate</name>
        <dbReference type="ChEBI" id="CHEBI:597326"/>
    </ligand>
</feature>
<gene>
    <name evidence="5" type="primary">argD</name>
    <name evidence="7" type="ORF">KDL01_19030</name>
</gene>
<dbReference type="AlphaFoldDB" id="A0A941IUC4"/>
<evidence type="ECO:0000256" key="4">
    <source>
        <dbReference type="ARBA" id="ARBA00022898"/>
    </source>
</evidence>
<dbReference type="PIRSF" id="PIRSF000521">
    <property type="entry name" value="Transaminase_4ab_Lys_Orn"/>
    <property type="match status" value="1"/>
</dbReference>
<comment type="subunit">
    <text evidence="5">Homodimer.</text>
</comment>
<keyword evidence="5" id="KW-0055">Arginine biosynthesis</keyword>
<keyword evidence="1 5" id="KW-0032">Aminotransferase</keyword>
<comment type="cofactor">
    <cofactor evidence="5">
        <name>pyridoxal 5'-phosphate</name>
        <dbReference type="ChEBI" id="CHEBI:597326"/>
    </cofactor>
    <text evidence="5">Binds 1 pyridoxal phosphate per subunit.</text>
</comment>
<proteinExistence type="inferred from homology"/>
<feature type="binding site" evidence="5">
    <location>
        <position position="199"/>
    </location>
    <ligand>
        <name>N(2)-acetyl-L-ornithine</name>
        <dbReference type="ChEBI" id="CHEBI:57805"/>
    </ligand>
</feature>
<dbReference type="Pfam" id="PF00202">
    <property type="entry name" value="Aminotran_3"/>
    <property type="match status" value="1"/>
</dbReference>
<dbReference type="EMBL" id="JAGSOG010000093">
    <property type="protein sequence ID" value="MBR7835376.1"/>
    <property type="molecule type" value="Genomic_DNA"/>
</dbReference>
<dbReference type="RefSeq" id="WP_212529871.1">
    <property type="nucleotide sequence ID" value="NZ_JAGSOG010000093.1"/>
</dbReference>
<dbReference type="InterPro" id="IPR015422">
    <property type="entry name" value="PyrdxlP-dep_Trfase_small"/>
</dbReference>
<organism evidence="7 8">
    <name type="scientific">Actinospica durhamensis</name>
    <dbReference type="NCBI Taxonomy" id="1508375"/>
    <lineage>
        <taxon>Bacteria</taxon>
        <taxon>Bacillati</taxon>
        <taxon>Actinomycetota</taxon>
        <taxon>Actinomycetes</taxon>
        <taxon>Catenulisporales</taxon>
        <taxon>Actinospicaceae</taxon>
        <taxon>Actinospica</taxon>
    </lineage>
</organism>
<comment type="caution">
    <text evidence="7">The sequence shown here is derived from an EMBL/GenBank/DDBJ whole genome shotgun (WGS) entry which is preliminary data.</text>
</comment>
<keyword evidence="2 5" id="KW-0028">Amino-acid biosynthesis</keyword>
<dbReference type="Proteomes" id="UP000675781">
    <property type="component" value="Unassembled WGS sequence"/>
</dbReference>
<dbReference type="NCBIfam" id="TIGR00707">
    <property type="entry name" value="argD"/>
    <property type="match status" value="1"/>
</dbReference>
<evidence type="ECO:0000256" key="5">
    <source>
        <dbReference type="HAMAP-Rule" id="MF_01107"/>
    </source>
</evidence>
<comment type="catalytic activity">
    <reaction evidence="5">
        <text>N(2)-acetyl-L-ornithine + 2-oxoglutarate = N-acetyl-L-glutamate 5-semialdehyde + L-glutamate</text>
        <dbReference type="Rhea" id="RHEA:18049"/>
        <dbReference type="ChEBI" id="CHEBI:16810"/>
        <dbReference type="ChEBI" id="CHEBI:29123"/>
        <dbReference type="ChEBI" id="CHEBI:29985"/>
        <dbReference type="ChEBI" id="CHEBI:57805"/>
        <dbReference type="EC" id="2.6.1.11"/>
    </reaction>
</comment>
<dbReference type="GO" id="GO:0005737">
    <property type="term" value="C:cytoplasm"/>
    <property type="evidence" value="ECO:0007669"/>
    <property type="project" value="UniProtKB-SubCell"/>
</dbReference>
<name>A0A941IUC4_9ACTN</name>
<comment type="similarity">
    <text evidence="5">Belongs to the class-III pyridoxal-phosphate-dependent aminotransferase family. ArgD subfamily.</text>
</comment>
<dbReference type="GO" id="GO:0042802">
    <property type="term" value="F:identical protein binding"/>
    <property type="evidence" value="ECO:0007669"/>
    <property type="project" value="TreeGrafter"/>
</dbReference>
<dbReference type="InterPro" id="IPR050103">
    <property type="entry name" value="Class-III_PLP-dep_AT"/>
</dbReference>
<dbReference type="SUPFAM" id="SSF53383">
    <property type="entry name" value="PLP-dependent transferases"/>
    <property type="match status" value="1"/>
</dbReference>
<feature type="binding site" evidence="5">
    <location>
        <begin position="170"/>
        <end position="171"/>
    </location>
    <ligand>
        <name>pyridoxal 5'-phosphate</name>
        <dbReference type="ChEBI" id="CHEBI:597326"/>
    </ligand>
</feature>
<dbReference type="PANTHER" id="PTHR11986">
    <property type="entry name" value="AMINOTRANSFERASE CLASS III"/>
    <property type="match status" value="1"/>
</dbReference>
<evidence type="ECO:0000256" key="1">
    <source>
        <dbReference type="ARBA" id="ARBA00022576"/>
    </source>
</evidence>
<dbReference type="NCBIfam" id="NF002874">
    <property type="entry name" value="PRK03244.1"/>
    <property type="match status" value="1"/>
</dbReference>
<dbReference type="InterPro" id="IPR015424">
    <property type="entry name" value="PyrdxlP-dep_Trfase"/>
</dbReference>
<keyword evidence="8" id="KW-1185">Reference proteome</keyword>
<evidence type="ECO:0000313" key="8">
    <source>
        <dbReference type="Proteomes" id="UP000675781"/>
    </source>
</evidence>
<sequence>MTTHTHPQAAAAGSAPAAHEASTAPAASGAISAARAEGLPVVQAQGGLSAAWTERYSSALMNTFGTPKRVFVRGEGAQLWDADGRRYLDLFAGIAVNALGHAHPLIVNAVTAQLTTLGHVGNFFGTAPQIALAERLLALAALPGSGPAAEQGPAGGPDLGSGRVYFANSGTEANEAAFKLTRLTGRTKVIATEGGFHGRTMGALALTGKPAIREAFEPLPAGVEFVPFGDAAALENAVDDQTAAVFLEPIQGERGVLPAPPGYLKAAREITARHGALLVLDEVQTGIGRTGDWFAFQHAGIRPDVVTLAKGLGGGLPIGACLAFGRAAELFTPGSHGSTFAGNPVACAAGLAVLHAIERDGLIERAGEVGDLLRQGIEELDHPAVAGVRGEGLLLAIVLRRAAAAEVADAALDAGFIVNAVNPESIRLAPPLILTTDQAREFLGALPKLLDHALDEAGRS</sequence>
<dbReference type="Gene3D" id="3.40.640.10">
    <property type="entry name" value="Type I PLP-dependent aspartate aminotransferase-like (Major domain)"/>
    <property type="match status" value="1"/>
</dbReference>
<feature type="binding site" evidence="5">
    <location>
        <position position="196"/>
    </location>
    <ligand>
        <name>pyridoxal 5'-phosphate</name>
        <dbReference type="ChEBI" id="CHEBI:597326"/>
    </ligand>
</feature>
<dbReference type="PANTHER" id="PTHR11986:SF79">
    <property type="entry name" value="ACETYLORNITHINE AMINOTRANSFERASE, MITOCHONDRIAL"/>
    <property type="match status" value="1"/>
</dbReference>
<dbReference type="Gene3D" id="3.90.1150.10">
    <property type="entry name" value="Aspartate Aminotransferase, domain 1"/>
    <property type="match status" value="1"/>
</dbReference>
<dbReference type="GO" id="GO:0003992">
    <property type="term" value="F:N2-acetyl-L-ornithine:2-oxoglutarate 5-aminotransferase activity"/>
    <property type="evidence" value="ECO:0007669"/>
    <property type="project" value="UniProtKB-UniRule"/>
</dbReference>
<feature type="binding site" evidence="5">
    <location>
        <position position="338"/>
    </location>
    <ligand>
        <name>N(2)-acetyl-L-ornithine</name>
        <dbReference type="ChEBI" id="CHEBI:57805"/>
    </ligand>
</feature>
<dbReference type="PROSITE" id="PS00600">
    <property type="entry name" value="AA_TRANSFER_CLASS_3"/>
    <property type="match status" value="1"/>
</dbReference>
<feature type="region of interest" description="Disordered" evidence="6">
    <location>
        <begin position="1"/>
        <end position="23"/>
    </location>
</feature>
<feature type="compositionally biased region" description="Low complexity" evidence="6">
    <location>
        <begin position="9"/>
        <end position="23"/>
    </location>
</feature>
<feature type="modified residue" description="N6-(pyridoxal phosphate)lysine" evidence="5">
    <location>
        <position position="310"/>
    </location>
</feature>
<feature type="binding site" evidence="5">
    <location>
        <begin position="281"/>
        <end position="284"/>
    </location>
    <ligand>
        <name>pyridoxal 5'-phosphate</name>
        <dbReference type="ChEBI" id="CHEBI:597326"/>
    </ligand>
</feature>
<keyword evidence="5" id="KW-0963">Cytoplasm</keyword>
<comment type="miscellaneous">
    <text evidence="5">May also have succinyldiaminopimelate aminotransferase activity, thus carrying out the corresponding step in lysine biosynthesis.</text>
</comment>
<dbReference type="InterPro" id="IPR004636">
    <property type="entry name" value="AcOrn/SuccOrn_fam"/>
</dbReference>
<comment type="pathway">
    <text evidence="5">Amino-acid biosynthesis; L-arginine biosynthesis; N(2)-acetyl-L-ornithine from L-glutamate: step 4/4.</text>
</comment>
<comment type="subcellular location">
    <subcellularLocation>
        <location evidence="5">Cytoplasm</location>
    </subcellularLocation>
</comment>
<accession>A0A941IUC4</accession>
<dbReference type="InterPro" id="IPR015421">
    <property type="entry name" value="PyrdxlP-dep_Trfase_major"/>
</dbReference>
<keyword evidence="3 5" id="KW-0808">Transferase</keyword>
<dbReference type="GO" id="GO:0006526">
    <property type="term" value="P:L-arginine biosynthetic process"/>
    <property type="evidence" value="ECO:0007669"/>
    <property type="project" value="UniProtKB-UniRule"/>
</dbReference>
<evidence type="ECO:0000256" key="6">
    <source>
        <dbReference type="SAM" id="MobiDB-lite"/>
    </source>
</evidence>
<dbReference type="GO" id="GO:0030170">
    <property type="term" value="F:pyridoxal phosphate binding"/>
    <property type="evidence" value="ECO:0007669"/>
    <property type="project" value="InterPro"/>
</dbReference>
<dbReference type="FunFam" id="3.40.640.10:FF:000004">
    <property type="entry name" value="Acetylornithine aminotransferase"/>
    <property type="match status" value="1"/>
</dbReference>
<dbReference type="CDD" id="cd00610">
    <property type="entry name" value="OAT_like"/>
    <property type="match status" value="1"/>
</dbReference>
<evidence type="ECO:0000256" key="2">
    <source>
        <dbReference type="ARBA" id="ARBA00022605"/>
    </source>
</evidence>
<dbReference type="EC" id="2.6.1.11" evidence="5"/>